<evidence type="ECO:0000259" key="16">
    <source>
        <dbReference type="PROSITE" id="PS50888"/>
    </source>
</evidence>
<dbReference type="SUPFAM" id="SSF52490">
    <property type="entry name" value="Tubulin nucleotide-binding domain-like"/>
    <property type="match status" value="1"/>
</dbReference>
<keyword evidence="8" id="KW-0547">Nucleotide-binding</keyword>
<dbReference type="InterPro" id="IPR002452">
    <property type="entry name" value="Alpha_tubulin"/>
</dbReference>
<dbReference type="FunFam" id="3.40.50.1440:FF:000011">
    <property type="entry name" value="Tubulin alpha chain"/>
    <property type="match status" value="1"/>
</dbReference>
<dbReference type="SUPFAM" id="SSF55307">
    <property type="entry name" value="Tubulin C-terminal domain-like"/>
    <property type="match status" value="1"/>
</dbReference>
<feature type="domain" description="BHLH" evidence="16">
    <location>
        <begin position="577"/>
        <end position="640"/>
    </location>
</feature>
<proteinExistence type="inferred from homology"/>
<evidence type="ECO:0000256" key="13">
    <source>
        <dbReference type="ARBA" id="ARBA00034296"/>
    </source>
</evidence>
<dbReference type="Gene3D" id="1.10.287.600">
    <property type="entry name" value="Helix hairpin bin"/>
    <property type="match status" value="1"/>
</dbReference>
<dbReference type="SMART" id="SM00353">
    <property type="entry name" value="HLH"/>
    <property type="match status" value="1"/>
</dbReference>
<evidence type="ECO:0000256" key="4">
    <source>
        <dbReference type="ARBA" id="ARBA00011747"/>
    </source>
</evidence>
<dbReference type="InterPro" id="IPR037103">
    <property type="entry name" value="Tubulin/FtsZ-like_C"/>
</dbReference>
<evidence type="ECO:0000256" key="2">
    <source>
        <dbReference type="ARBA" id="ARBA00004245"/>
    </source>
</evidence>
<comment type="caution">
    <text evidence="17">The sequence shown here is derived from an EMBL/GenBank/DDBJ whole genome shotgun (WGS) entry which is preliminary data.</text>
</comment>
<dbReference type="InterPro" id="IPR036525">
    <property type="entry name" value="Tubulin/FtsZ_GTPase_sf"/>
</dbReference>
<keyword evidence="9" id="KW-0378">Hydrolase</keyword>
<dbReference type="GO" id="GO:0007010">
    <property type="term" value="P:cytoskeleton organization"/>
    <property type="evidence" value="ECO:0007669"/>
    <property type="project" value="UniProtKB-ARBA"/>
</dbReference>
<dbReference type="CDD" id="cd19744">
    <property type="entry name" value="bHLH_TS_dAS-C_like"/>
    <property type="match status" value="1"/>
</dbReference>
<evidence type="ECO:0000256" key="14">
    <source>
        <dbReference type="ARBA" id="ARBA00049117"/>
    </source>
</evidence>
<keyword evidence="10" id="KW-0460">Magnesium</keyword>
<dbReference type="SMART" id="SM00864">
    <property type="entry name" value="Tubulin"/>
    <property type="match status" value="1"/>
</dbReference>
<dbReference type="InterPro" id="IPR036638">
    <property type="entry name" value="HLH_DNA-bd_sf"/>
</dbReference>
<dbReference type="InterPro" id="IPR023123">
    <property type="entry name" value="Tubulin_C"/>
</dbReference>
<dbReference type="CDD" id="cd02186">
    <property type="entry name" value="alpha_tubulin"/>
    <property type="match status" value="1"/>
</dbReference>
<evidence type="ECO:0000256" key="15">
    <source>
        <dbReference type="SAM" id="MobiDB-lite"/>
    </source>
</evidence>
<name>A0ABD1DFS9_CULPP</name>
<comment type="subunit">
    <text evidence="4">Dimer of alpha and beta chains. A typical microtubule is a hollow water-filled tube with an outer diameter of 25 nm and an inner diameter of 15 nM. Alpha-beta heterodimers associate head-to-tail to form protofilaments running lengthwise along the microtubule wall with the beta-tubulin subunit facing the microtubule plus end conferring a structural polarity. Microtubules usually have 13 protofilaments but different protofilament numbers can be found in some organisms and specialized cells.</text>
</comment>
<dbReference type="Gene3D" id="3.40.50.1440">
    <property type="entry name" value="Tubulin/FtsZ, GTPase domain"/>
    <property type="match status" value="1"/>
</dbReference>
<dbReference type="Pfam" id="PF00010">
    <property type="entry name" value="HLH"/>
    <property type="match status" value="1"/>
</dbReference>
<dbReference type="GO" id="GO:0005874">
    <property type="term" value="C:microtubule"/>
    <property type="evidence" value="ECO:0007669"/>
    <property type="project" value="UniProtKB-KW"/>
</dbReference>
<protein>
    <recommendedName>
        <fullName evidence="16">BHLH domain-containing protein</fullName>
    </recommendedName>
</protein>
<evidence type="ECO:0000256" key="3">
    <source>
        <dbReference type="ARBA" id="ARBA00009636"/>
    </source>
</evidence>
<dbReference type="Gene3D" id="3.30.1330.20">
    <property type="entry name" value="Tubulin/FtsZ, C-terminal domain"/>
    <property type="match status" value="1"/>
</dbReference>
<dbReference type="InterPro" id="IPR018316">
    <property type="entry name" value="Tubulin/FtsZ_2-layer-sand-dom"/>
</dbReference>
<evidence type="ECO:0000256" key="8">
    <source>
        <dbReference type="ARBA" id="ARBA00022741"/>
    </source>
</evidence>
<evidence type="ECO:0000313" key="17">
    <source>
        <dbReference type="EMBL" id="KAL1398402.1"/>
    </source>
</evidence>
<keyword evidence="18" id="KW-1185">Reference proteome</keyword>
<dbReference type="PRINTS" id="PR01161">
    <property type="entry name" value="TUBULIN"/>
</dbReference>
<evidence type="ECO:0000256" key="6">
    <source>
        <dbReference type="ARBA" id="ARBA00022701"/>
    </source>
</evidence>
<dbReference type="InterPro" id="IPR000217">
    <property type="entry name" value="Tubulin"/>
</dbReference>
<comment type="cofactor">
    <cofactor evidence="1">
        <name>Mg(2+)</name>
        <dbReference type="ChEBI" id="CHEBI:18420"/>
    </cofactor>
</comment>
<dbReference type="SUPFAM" id="SSF47459">
    <property type="entry name" value="HLH, helix-loop-helix DNA-binding domain"/>
    <property type="match status" value="1"/>
</dbReference>
<gene>
    <name evidence="17" type="ORF">pipiens_001207</name>
</gene>
<dbReference type="GO" id="GO:0005525">
    <property type="term" value="F:GTP binding"/>
    <property type="evidence" value="ECO:0007669"/>
    <property type="project" value="UniProtKB-KW"/>
</dbReference>
<keyword evidence="11" id="KW-0342">GTP-binding</keyword>
<dbReference type="AlphaFoldDB" id="A0ABD1DFS9"/>
<dbReference type="EMBL" id="JBEHCU010005908">
    <property type="protein sequence ID" value="KAL1398402.1"/>
    <property type="molecule type" value="Genomic_DNA"/>
</dbReference>
<evidence type="ECO:0000256" key="11">
    <source>
        <dbReference type="ARBA" id="ARBA00023134"/>
    </source>
</evidence>
<evidence type="ECO:0000256" key="10">
    <source>
        <dbReference type="ARBA" id="ARBA00022842"/>
    </source>
</evidence>
<keyword evidence="12" id="KW-0206">Cytoskeleton</keyword>
<comment type="function">
    <text evidence="13">Tubulin is the major constituent of microtubules, a cylinder consisting of laterally associated linear protofilaments composed of alpha- and beta-tubulin heterodimers. Microtubules grow by the addition of GTP-tubulin dimers to the microtubule end, where a stabilizing cap forms. Below the cap, tubulin dimers are in GDP-bound state, owing to GTPase activity of alpha-tubulin.</text>
</comment>
<feature type="region of interest" description="Disordered" evidence="15">
    <location>
        <begin position="549"/>
        <end position="573"/>
    </location>
</feature>
<evidence type="ECO:0000256" key="12">
    <source>
        <dbReference type="ARBA" id="ARBA00023212"/>
    </source>
</evidence>
<dbReference type="Gene3D" id="4.10.280.10">
    <property type="entry name" value="Helix-loop-helix DNA-binding domain"/>
    <property type="match status" value="1"/>
</dbReference>
<dbReference type="PROSITE" id="PS00227">
    <property type="entry name" value="TUBULIN"/>
    <property type="match status" value="1"/>
</dbReference>
<dbReference type="Pfam" id="PF00091">
    <property type="entry name" value="Tubulin"/>
    <property type="match status" value="1"/>
</dbReference>
<dbReference type="Proteomes" id="UP001562425">
    <property type="component" value="Unassembled WGS sequence"/>
</dbReference>
<dbReference type="PROSITE" id="PS50888">
    <property type="entry name" value="BHLH"/>
    <property type="match status" value="1"/>
</dbReference>
<keyword evidence="7" id="KW-0479">Metal-binding</keyword>
<dbReference type="GO" id="GO:0016787">
    <property type="term" value="F:hydrolase activity"/>
    <property type="evidence" value="ECO:0007669"/>
    <property type="project" value="UniProtKB-KW"/>
</dbReference>
<dbReference type="PANTHER" id="PTHR11588">
    <property type="entry name" value="TUBULIN"/>
    <property type="match status" value="1"/>
</dbReference>
<dbReference type="FunFam" id="1.10.287.600:FF:000001">
    <property type="entry name" value="Tubulin alpha chain"/>
    <property type="match status" value="1"/>
</dbReference>
<accession>A0ABD1DFS9</accession>
<evidence type="ECO:0000256" key="7">
    <source>
        <dbReference type="ARBA" id="ARBA00022723"/>
    </source>
</evidence>
<dbReference type="PRINTS" id="PR01162">
    <property type="entry name" value="ALPHATUBULIN"/>
</dbReference>
<evidence type="ECO:0000256" key="5">
    <source>
        <dbReference type="ARBA" id="ARBA00022490"/>
    </source>
</evidence>
<dbReference type="GO" id="GO:0046872">
    <property type="term" value="F:metal ion binding"/>
    <property type="evidence" value="ECO:0007669"/>
    <property type="project" value="UniProtKB-KW"/>
</dbReference>
<comment type="similarity">
    <text evidence="3">Belongs to the tubulin family.</text>
</comment>
<sequence>MSSFRNRETISVHIGQAGIQLGNATWELFCLEHNIDRNGKLTQESASNGVPDGENSFCGTFFEHTEKDRYVPRAILVDTEPTVVDQVRSGPYRELFHPENLISGMEDSANNFARGHFNVGKELQESVMEVIRKNAEEANSLQGFFLFHSFGGGTGSGVSSLLAQQLADHFNKKCRLEVAIYPSPQVSTSVVEPYNSVLTTHASMDNVDCTFLVDNQAIYDICQAKLRVDRPMYSNLNRLISQVVSSITASLRFGGALNVDMNEFQTNLVPYPRIHFPLTSLAPVISVEKAAHTTMTIAKMTSQLFKSDNLMVKCNLKSGKYIACCLLYRGSIVPQDINAAIGAVKARRSIQFVDWCPTGFKIGINSKRPATMAGSDLAPVQQGVALLASNTAIAEAWQRLDHKFDMMYMKRAFVHWFVGEGMEESMFVEARENLATLEMDYKEVTNGVISGGVQPNGYVLNSKKPRKTECCDIMASSTTITVRNISSLNPLKRIKFKENQVIIPIGNGNFSDDEFDDLENGPVLKRKIPLGTLGSIENVMFGEGQRKPLGQLQIGSPAPASGGPGRRKNADAKSAITAVERRNARERNRVQQVNNGFAALRQRIPEEIAEAFESGNTRGVHKKLSKVETLRMAVEYIKCLEQMLTLDPEKEGSSLKFTPQLQQPQESLLPATPPPEPVQSNNFFLAIKPRAIGNSTGASLDQTQITIINGHQYIRIPGTNTFQYLDPESLYDESQNDSSFFADGSSVVDAQDAILEDSSDLASECAIALSPQSNFTLEPPEVATPEASKYVSMIQQQQYADIMMIKSELEEDVHEQQELLQQTANDPSFLESMNWFESHQQLPVD</sequence>
<reference evidence="17 18" key="1">
    <citation type="submission" date="2024-05" db="EMBL/GenBank/DDBJ databases">
        <title>Culex pipiens pipiens assembly and annotation.</title>
        <authorList>
            <person name="Alout H."/>
            <person name="Durand T."/>
        </authorList>
    </citation>
    <scope>NUCLEOTIDE SEQUENCE [LARGE SCALE GENOMIC DNA]</scope>
    <source>
        <strain evidence="17">HA-2024</strain>
        <tissue evidence="17">Whole body</tissue>
    </source>
</reference>
<evidence type="ECO:0000256" key="9">
    <source>
        <dbReference type="ARBA" id="ARBA00022801"/>
    </source>
</evidence>
<comment type="subcellular location">
    <subcellularLocation>
        <location evidence="2">Cytoplasm</location>
        <location evidence="2">Cytoskeleton</location>
    </subcellularLocation>
</comment>
<keyword evidence="6" id="KW-0493">Microtubule</keyword>
<dbReference type="Pfam" id="PF03953">
    <property type="entry name" value="Tubulin_C"/>
    <property type="match status" value="1"/>
</dbReference>
<keyword evidence="5" id="KW-0963">Cytoplasm</keyword>
<dbReference type="SMART" id="SM00865">
    <property type="entry name" value="Tubulin_C"/>
    <property type="match status" value="1"/>
</dbReference>
<evidence type="ECO:0000256" key="1">
    <source>
        <dbReference type="ARBA" id="ARBA00001946"/>
    </source>
</evidence>
<dbReference type="InterPro" id="IPR003008">
    <property type="entry name" value="Tubulin_FtsZ_GTPase"/>
</dbReference>
<comment type="catalytic activity">
    <reaction evidence="14">
        <text>GTP + H2O = GDP + phosphate + H(+)</text>
        <dbReference type="Rhea" id="RHEA:19669"/>
        <dbReference type="ChEBI" id="CHEBI:15377"/>
        <dbReference type="ChEBI" id="CHEBI:15378"/>
        <dbReference type="ChEBI" id="CHEBI:37565"/>
        <dbReference type="ChEBI" id="CHEBI:43474"/>
        <dbReference type="ChEBI" id="CHEBI:58189"/>
    </reaction>
    <physiologicalReaction direction="left-to-right" evidence="14">
        <dbReference type="Rhea" id="RHEA:19670"/>
    </physiologicalReaction>
</comment>
<evidence type="ECO:0000313" key="18">
    <source>
        <dbReference type="Proteomes" id="UP001562425"/>
    </source>
</evidence>
<organism evidence="17 18">
    <name type="scientific">Culex pipiens pipiens</name>
    <name type="common">Northern house mosquito</name>
    <dbReference type="NCBI Taxonomy" id="38569"/>
    <lineage>
        <taxon>Eukaryota</taxon>
        <taxon>Metazoa</taxon>
        <taxon>Ecdysozoa</taxon>
        <taxon>Arthropoda</taxon>
        <taxon>Hexapoda</taxon>
        <taxon>Insecta</taxon>
        <taxon>Pterygota</taxon>
        <taxon>Neoptera</taxon>
        <taxon>Endopterygota</taxon>
        <taxon>Diptera</taxon>
        <taxon>Nematocera</taxon>
        <taxon>Culicoidea</taxon>
        <taxon>Culicidae</taxon>
        <taxon>Culicinae</taxon>
        <taxon>Culicini</taxon>
        <taxon>Culex</taxon>
        <taxon>Culex</taxon>
    </lineage>
</organism>
<dbReference type="InterPro" id="IPR011598">
    <property type="entry name" value="bHLH_dom"/>
</dbReference>
<dbReference type="InterPro" id="IPR017975">
    <property type="entry name" value="Tubulin_CS"/>
</dbReference>
<dbReference type="InterPro" id="IPR008280">
    <property type="entry name" value="Tub_FtsZ_C"/>
</dbReference>